<feature type="compositionally biased region" description="Basic and acidic residues" evidence="1">
    <location>
        <begin position="367"/>
        <end position="380"/>
    </location>
</feature>
<name>A0A0K0ET31_STRER</name>
<dbReference type="PRINTS" id="PR00929">
    <property type="entry name" value="ATHOOK"/>
</dbReference>
<dbReference type="GO" id="GO:0003677">
    <property type="term" value="F:DNA binding"/>
    <property type="evidence" value="ECO:0007669"/>
    <property type="project" value="InterPro"/>
</dbReference>
<evidence type="ECO:0000313" key="2">
    <source>
        <dbReference type="WBParaSite" id="SSTP_0001260700.1"/>
    </source>
</evidence>
<dbReference type="InterPro" id="IPR017956">
    <property type="entry name" value="AT_hook_DNA-bd_motif"/>
</dbReference>
<proteinExistence type="predicted"/>
<accession>A0A0K0ET31</accession>
<feature type="compositionally biased region" description="Polar residues" evidence="1">
    <location>
        <begin position="421"/>
        <end position="434"/>
    </location>
</feature>
<evidence type="ECO:0000256" key="1">
    <source>
        <dbReference type="SAM" id="MobiDB-lite"/>
    </source>
</evidence>
<feature type="compositionally biased region" description="Basic and acidic residues" evidence="1">
    <location>
        <begin position="34"/>
        <end position="102"/>
    </location>
</feature>
<reference evidence="2" key="1">
    <citation type="submission" date="2015-08" db="UniProtKB">
        <authorList>
            <consortium name="WormBaseParasite"/>
        </authorList>
    </citation>
    <scope>IDENTIFICATION</scope>
</reference>
<feature type="compositionally biased region" description="Polar residues" evidence="1">
    <location>
        <begin position="402"/>
        <end position="412"/>
    </location>
</feature>
<dbReference type="WBParaSite" id="SSTP_0001260700.1">
    <property type="protein sequence ID" value="SSTP_0001260700.1"/>
    <property type="gene ID" value="SSTP_0001260700"/>
</dbReference>
<feature type="compositionally biased region" description="Basic and acidic residues" evidence="1">
    <location>
        <begin position="113"/>
        <end position="154"/>
    </location>
</feature>
<feature type="compositionally biased region" description="Acidic residues" evidence="1">
    <location>
        <begin position="313"/>
        <end position="326"/>
    </location>
</feature>
<sequence length="434" mass="47968">MAESDINVKATEEPIINNNKSIEEGTENGSIIKMHGEGESKEELPTSKEKKDVVDDKKCDEEVSKPECKDGHDIINDNKDKEEVSKDSITENKSDDVKKVEENNTEDTAISKVIEENKIDENAVEENKVDENKVNESKVDDKIDESKVEESKIDESKIEEDIKIDDSKIETKETEVIVKEDNITSVEEKESVEEVVKEDKTDSVVEEKVTTNSESTNVEESSLTVEKPKGRGRKASQGAPKIKEPIVTENGESIANSRPRRSTVKNVDYTGADTAAIWSALTPKGGGKKRTSIAKTVPLTKKGRGRKRKASSDGEDEMSEELSDPDITDKTPKKNARGKGGSKKVKASDDDDDDINEVIPPSKKRGTPKERVPVEKNEPKRRGRPSKVASVNGDDMKEENKNSSVTTSSNEANENDEQKMDTTTNCEETAVETN</sequence>
<feature type="region of interest" description="Disordered" evidence="1">
    <location>
        <begin position="186"/>
        <end position="434"/>
    </location>
</feature>
<feature type="compositionally biased region" description="Basic residues" evidence="1">
    <location>
        <begin position="333"/>
        <end position="345"/>
    </location>
</feature>
<feature type="region of interest" description="Disordered" evidence="1">
    <location>
        <begin position="1"/>
        <end position="154"/>
    </location>
</feature>
<feature type="compositionally biased region" description="Basic and acidic residues" evidence="1">
    <location>
        <begin position="186"/>
        <end position="209"/>
    </location>
</feature>
<organism evidence="2">
    <name type="scientific">Strongyloides stercoralis</name>
    <name type="common">Threadworm</name>
    <dbReference type="NCBI Taxonomy" id="6248"/>
    <lineage>
        <taxon>Eukaryota</taxon>
        <taxon>Metazoa</taxon>
        <taxon>Ecdysozoa</taxon>
        <taxon>Nematoda</taxon>
        <taxon>Chromadorea</taxon>
        <taxon>Rhabditida</taxon>
        <taxon>Tylenchina</taxon>
        <taxon>Panagrolaimomorpha</taxon>
        <taxon>Strongyloidoidea</taxon>
        <taxon>Strongyloididae</taxon>
        <taxon>Strongyloides</taxon>
    </lineage>
</organism>
<dbReference type="AlphaFoldDB" id="A0A0K0ET31"/>
<protein>
    <submittedName>
        <fullName evidence="2">DEK_C domain-containing protein</fullName>
    </submittedName>
</protein>
<feature type="compositionally biased region" description="Low complexity" evidence="1">
    <location>
        <begin position="210"/>
        <end position="225"/>
    </location>
</feature>